<dbReference type="InterPro" id="IPR029056">
    <property type="entry name" value="Ribokinase-like"/>
</dbReference>
<name>A0ABP7P5Q9_9ACTN</name>
<comment type="similarity">
    <text evidence="1">Belongs to the carbohydrate kinase PfkB family.</text>
</comment>
<protein>
    <submittedName>
        <fullName evidence="8">Hexose kinase</fullName>
    </submittedName>
</protein>
<keyword evidence="2 6" id="KW-0808">Transferase</keyword>
<dbReference type="PROSITE" id="PS00584">
    <property type="entry name" value="PFKB_KINASES_2"/>
    <property type="match status" value="1"/>
</dbReference>
<dbReference type="Pfam" id="PF00294">
    <property type="entry name" value="PfkB"/>
    <property type="match status" value="1"/>
</dbReference>
<reference evidence="9" key="1">
    <citation type="journal article" date="2019" name="Int. J. Syst. Evol. Microbiol.">
        <title>The Global Catalogue of Microorganisms (GCM) 10K type strain sequencing project: providing services to taxonomists for standard genome sequencing and annotation.</title>
        <authorList>
            <consortium name="The Broad Institute Genomics Platform"/>
            <consortium name="The Broad Institute Genome Sequencing Center for Infectious Disease"/>
            <person name="Wu L."/>
            <person name="Ma J."/>
        </authorList>
    </citation>
    <scope>NUCLEOTIDE SEQUENCE [LARGE SCALE GENOMIC DNA]</scope>
    <source>
        <strain evidence="9">JCM 16923</strain>
    </source>
</reference>
<evidence type="ECO:0000256" key="1">
    <source>
        <dbReference type="ARBA" id="ARBA00010688"/>
    </source>
</evidence>
<evidence type="ECO:0000256" key="6">
    <source>
        <dbReference type="PIRNR" id="PIRNR000535"/>
    </source>
</evidence>
<keyword evidence="3" id="KW-0547">Nucleotide-binding</keyword>
<evidence type="ECO:0000313" key="9">
    <source>
        <dbReference type="Proteomes" id="UP001418444"/>
    </source>
</evidence>
<keyword evidence="9" id="KW-1185">Reference proteome</keyword>
<dbReference type="InterPro" id="IPR011611">
    <property type="entry name" value="PfkB_dom"/>
</dbReference>
<evidence type="ECO:0000256" key="2">
    <source>
        <dbReference type="ARBA" id="ARBA00022679"/>
    </source>
</evidence>
<organism evidence="8 9">
    <name type="scientific">Gordonia caeni</name>
    <dbReference type="NCBI Taxonomy" id="1007097"/>
    <lineage>
        <taxon>Bacteria</taxon>
        <taxon>Bacillati</taxon>
        <taxon>Actinomycetota</taxon>
        <taxon>Actinomycetes</taxon>
        <taxon>Mycobacteriales</taxon>
        <taxon>Gordoniaceae</taxon>
        <taxon>Gordonia</taxon>
    </lineage>
</organism>
<dbReference type="CDD" id="cd01164">
    <property type="entry name" value="FruK_PfkB_like"/>
    <property type="match status" value="1"/>
</dbReference>
<keyword evidence="5" id="KW-0067">ATP-binding</keyword>
<evidence type="ECO:0000256" key="3">
    <source>
        <dbReference type="ARBA" id="ARBA00022741"/>
    </source>
</evidence>
<dbReference type="PIRSF" id="PIRSF000535">
    <property type="entry name" value="1PFK/6PFK/LacC"/>
    <property type="match status" value="1"/>
</dbReference>
<accession>A0ABP7P5Q9</accession>
<keyword evidence="4 8" id="KW-0418">Kinase</keyword>
<dbReference type="PANTHER" id="PTHR46566:SF5">
    <property type="entry name" value="1-PHOSPHOFRUCTOKINASE"/>
    <property type="match status" value="1"/>
</dbReference>
<dbReference type="InterPro" id="IPR017583">
    <property type="entry name" value="Tagatose/fructose_Pkinase"/>
</dbReference>
<feature type="domain" description="Carbohydrate kinase PfkB" evidence="7">
    <location>
        <begin position="7"/>
        <end position="302"/>
    </location>
</feature>
<dbReference type="InterPro" id="IPR002173">
    <property type="entry name" value="Carboh/pur_kinase_PfkB_CS"/>
</dbReference>
<evidence type="ECO:0000259" key="7">
    <source>
        <dbReference type="Pfam" id="PF00294"/>
    </source>
</evidence>
<comment type="caution">
    <text evidence="8">The sequence shown here is derived from an EMBL/GenBank/DDBJ whole genome shotgun (WGS) entry which is preliminary data.</text>
</comment>
<dbReference type="SUPFAM" id="SSF53613">
    <property type="entry name" value="Ribokinase-like"/>
    <property type="match status" value="1"/>
</dbReference>
<dbReference type="PANTHER" id="PTHR46566">
    <property type="entry name" value="1-PHOSPHOFRUCTOKINASE-RELATED"/>
    <property type="match status" value="1"/>
</dbReference>
<evidence type="ECO:0000313" key="8">
    <source>
        <dbReference type="EMBL" id="GAA3960209.1"/>
    </source>
</evidence>
<dbReference type="Gene3D" id="3.40.1190.20">
    <property type="match status" value="1"/>
</dbReference>
<dbReference type="NCBIfam" id="TIGR03168">
    <property type="entry name" value="1-PFK"/>
    <property type="match status" value="1"/>
</dbReference>
<evidence type="ECO:0000256" key="5">
    <source>
        <dbReference type="ARBA" id="ARBA00022840"/>
    </source>
</evidence>
<dbReference type="RefSeq" id="WP_344783241.1">
    <property type="nucleotide sequence ID" value="NZ_BAAAZW010000005.1"/>
</dbReference>
<evidence type="ECO:0000256" key="4">
    <source>
        <dbReference type="ARBA" id="ARBA00022777"/>
    </source>
</evidence>
<sequence>MIVTVTANPSVDRTIELPGPLERGEVLRADTVRSQPGGKGINVARVVAEAALPSLALLPARAGDPLLEQLDAVHLPYRTIEADGPVRVNLTLAEPDGTTTKINESGAALSAGLIAQLTDLIAGAADGAAWVALCGSLPPGVPADWYATVAERLHALRLRVAVDTSGPPLGAVAGARPDLLKPNAFELAELTGGDGAFLEAAAADGDAEPTAAAAAALAERTGGAVLTTLGASGALLTTPEGTWFARAPRVSVRSTVGAGDSSLAGYLIAEQRGDEPADCLRTAVAYGSAAAALPGTTPPTPAQLDLAGVHVRPLP</sequence>
<proteinExistence type="inferred from homology"/>
<dbReference type="Proteomes" id="UP001418444">
    <property type="component" value="Unassembled WGS sequence"/>
</dbReference>
<dbReference type="EMBL" id="BAAAZW010000005">
    <property type="protein sequence ID" value="GAA3960209.1"/>
    <property type="molecule type" value="Genomic_DNA"/>
</dbReference>
<gene>
    <name evidence="8" type="ORF">GCM10022231_20170</name>
</gene>
<dbReference type="GO" id="GO:0016301">
    <property type="term" value="F:kinase activity"/>
    <property type="evidence" value="ECO:0007669"/>
    <property type="project" value="UniProtKB-KW"/>
</dbReference>